<organism evidence="2 3">
    <name type="scientific">Pediococcus acidilactici</name>
    <dbReference type="NCBI Taxonomy" id="1254"/>
    <lineage>
        <taxon>Bacteria</taxon>
        <taxon>Bacillati</taxon>
        <taxon>Bacillota</taxon>
        <taxon>Bacilli</taxon>
        <taxon>Lactobacillales</taxon>
        <taxon>Lactobacillaceae</taxon>
        <taxon>Pediococcus</taxon>
        <taxon>Pediococcus acidilactici group</taxon>
    </lineage>
</organism>
<feature type="transmembrane region" description="Helical" evidence="1">
    <location>
        <begin position="21"/>
        <end position="39"/>
    </location>
</feature>
<gene>
    <name evidence="2" type="ORF">R0G89_05900</name>
</gene>
<protein>
    <submittedName>
        <fullName evidence="2">ABC transporter</fullName>
    </submittedName>
</protein>
<accession>A0AAW8YHJ7</accession>
<feature type="transmembrane region" description="Helical" evidence="1">
    <location>
        <begin position="80"/>
        <end position="102"/>
    </location>
</feature>
<keyword evidence="1" id="KW-0472">Membrane</keyword>
<proteinExistence type="predicted"/>
<feature type="transmembrane region" description="Helical" evidence="1">
    <location>
        <begin position="468"/>
        <end position="489"/>
    </location>
</feature>
<feature type="transmembrane region" description="Helical" evidence="1">
    <location>
        <begin position="299"/>
        <end position="316"/>
    </location>
</feature>
<feature type="transmembrane region" description="Helical" evidence="1">
    <location>
        <begin position="435"/>
        <end position="456"/>
    </location>
</feature>
<evidence type="ECO:0000256" key="1">
    <source>
        <dbReference type="SAM" id="Phobius"/>
    </source>
</evidence>
<evidence type="ECO:0000313" key="3">
    <source>
        <dbReference type="Proteomes" id="UP001280897"/>
    </source>
</evidence>
<feature type="transmembrane region" description="Helical" evidence="1">
    <location>
        <begin position="395"/>
        <end position="415"/>
    </location>
</feature>
<feature type="transmembrane region" description="Helical" evidence="1">
    <location>
        <begin position="162"/>
        <end position="184"/>
    </location>
</feature>
<evidence type="ECO:0000313" key="2">
    <source>
        <dbReference type="EMBL" id="MDV2621263.1"/>
    </source>
</evidence>
<keyword evidence="1" id="KW-0812">Transmembrane</keyword>
<reference evidence="2" key="1">
    <citation type="journal article" date="2023" name="PeerJ">
        <title>Selection and evaluation of lactic acid bacteria from chicken feces in Thailand as potential probiotics.</title>
        <authorList>
            <person name="Khurajog B."/>
            <person name="Disastra Y."/>
            <person name="Lawwyne L.D."/>
            <person name="Sirichokchatchawan W."/>
            <person name="Niyomtham W."/>
            <person name="Yindee J."/>
            <person name="Hampson D.J."/>
            <person name="Prapasarakul N."/>
        </authorList>
    </citation>
    <scope>NUCLEOTIDE SEQUENCE</scope>
    <source>
        <strain evidence="2">BF9</strain>
    </source>
</reference>
<dbReference type="AlphaFoldDB" id="A0AAW8YHJ7"/>
<name>A0AAW8YHJ7_PEDAC</name>
<sequence length="536" mass="58321">MKNKMKGYGLLTALNLRRDRLNIGVWVLVLAGLMASVAFKFETLYGTRQAIASIKATLNTPAMQAFFGTFDTPLKTSGDLFATEMLVFMAIAMIAMNIYFAIRATRGEEDQGLTELVVAHDVGNWSIIMAALTELFTINAVTGVLYSLAIQFSSMAGVDANGAWLIGLSLAAGGLLFGMVGLLMAQVFDNARSATIASYMILGVMYVARMFTDLKNPAQTWWVPLGWIEKIEAFHDNNWTPVFLTFSLGMLIGLAVWAVNQSRDVGAGMFQGSAGRARAARTLQGPITLIEKLQRHSNWIWLFSLFILGGMLGSIFDTVGDILKSNPTMQLVMQKSAIHSASHQILLNFISIIGMIMAVLGTIPAVMSVNKLHGDQQRGYLENVYAKAVSRNRLLTGYVANGVGIGVLGFAVGLLGVDVAGNWVLTQGDISFAAYVKTFIAFAPTIILTVGLAVCFNGIAPKLNGITWLYLGYAFFTSYLGGLLKLPAWTKQLTGLGWTKMVPLDKVNYSYVFVLIALGLLLMIIGYWGFNRRDLA</sequence>
<feature type="transmembrane region" description="Helical" evidence="1">
    <location>
        <begin position="345"/>
        <end position="369"/>
    </location>
</feature>
<feature type="transmembrane region" description="Helical" evidence="1">
    <location>
        <begin position="196"/>
        <end position="212"/>
    </location>
</feature>
<dbReference type="Proteomes" id="UP001280897">
    <property type="component" value="Unassembled WGS sequence"/>
</dbReference>
<reference evidence="2" key="2">
    <citation type="submission" date="2023-10" db="EMBL/GenBank/DDBJ databases">
        <authorList>
            <person name="Khurajog B."/>
        </authorList>
    </citation>
    <scope>NUCLEOTIDE SEQUENCE</scope>
    <source>
        <strain evidence="2">BF9</strain>
    </source>
</reference>
<keyword evidence="1" id="KW-1133">Transmembrane helix</keyword>
<feature type="transmembrane region" description="Helical" evidence="1">
    <location>
        <begin position="239"/>
        <end position="259"/>
    </location>
</feature>
<dbReference type="RefSeq" id="WP_056985042.1">
    <property type="nucleotide sequence ID" value="NZ_CP066046.1"/>
</dbReference>
<feature type="transmembrane region" description="Helical" evidence="1">
    <location>
        <begin position="509"/>
        <end position="530"/>
    </location>
</feature>
<dbReference type="EMBL" id="JAWJAV010000003">
    <property type="protein sequence ID" value="MDV2621263.1"/>
    <property type="molecule type" value="Genomic_DNA"/>
</dbReference>
<feature type="transmembrane region" description="Helical" evidence="1">
    <location>
        <begin position="122"/>
        <end position="150"/>
    </location>
</feature>
<comment type="caution">
    <text evidence="2">The sequence shown here is derived from an EMBL/GenBank/DDBJ whole genome shotgun (WGS) entry which is preliminary data.</text>
</comment>